<accession>A0A8C4R3C3</accession>
<dbReference type="FunFam" id="3.40.20.10:FF:000011">
    <property type="entry name" value="Drebrin-like protein B"/>
    <property type="match status" value="1"/>
</dbReference>
<dbReference type="GO" id="GO:0030425">
    <property type="term" value="C:dendrite"/>
    <property type="evidence" value="ECO:0007669"/>
    <property type="project" value="TreeGrafter"/>
</dbReference>
<dbReference type="SMART" id="SM00102">
    <property type="entry name" value="ADF"/>
    <property type="match status" value="1"/>
</dbReference>
<feature type="region of interest" description="Disordered" evidence="1">
    <location>
        <begin position="139"/>
        <end position="158"/>
    </location>
</feature>
<dbReference type="PANTHER" id="PTHR10829">
    <property type="entry name" value="CORTACTIN AND DREBRIN"/>
    <property type="match status" value="1"/>
</dbReference>
<dbReference type="GO" id="GO:0014069">
    <property type="term" value="C:postsynaptic density"/>
    <property type="evidence" value="ECO:0007669"/>
    <property type="project" value="TreeGrafter"/>
</dbReference>
<dbReference type="GO" id="GO:0045211">
    <property type="term" value="C:postsynaptic membrane"/>
    <property type="evidence" value="ECO:0007669"/>
    <property type="project" value="TreeGrafter"/>
</dbReference>
<evidence type="ECO:0000256" key="1">
    <source>
        <dbReference type="SAM" id="MobiDB-lite"/>
    </source>
</evidence>
<dbReference type="Pfam" id="PF00241">
    <property type="entry name" value="Cofilin_ADF"/>
    <property type="match status" value="1"/>
</dbReference>
<dbReference type="Ensembl" id="ENSEBUT00000024718.1">
    <property type="protein sequence ID" value="ENSEBUP00000024142.1"/>
    <property type="gene ID" value="ENSEBUG00000014857.1"/>
</dbReference>
<dbReference type="PANTHER" id="PTHR10829:SF25">
    <property type="entry name" value="DREBRIN-LIKE PROTEIN"/>
    <property type="match status" value="1"/>
</dbReference>
<proteinExistence type="predicted"/>
<dbReference type="GO" id="GO:0005884">
    <property type="term" value="C:actin filament"/>
    <property type="evidence" value="ECO:0007669"/>
    <property type="project" value="TreeGrafter"/>
</dbReference>
<protein>
    <submittedName>
        <fullName evidence="3">Drebrin-like a</fullName>
    </submittedName>
</protein>
<reference evidence="3" key="2">
    <citation type="submission" date="2025-09" db="UniProtKB">
        <authorList>
            <consortium name="Ensembl"/>
        </authorList>
    </citation>
    <scope>IDENTIFICATION</scope>
</reference>
<dbReference type="GO" id="GO:0051015">
    <property type="term" value="F:actin filament binding"/>
    <property type="evidence" value="ECO:0007669"/>
    <property type="project" value="TreeGrafter"/>
</dbReference>
<evidence type="ECO:0000259" key="2">
    <source>
        <dbReference type="PROSITE" id="PS51263"/>
    </source>
</evidence>
<dbReference type="InterPro" id="IPR029006">
    <property type="entry name" value="ADF-H/Gelsolin-like_dom_sf"/>
</dbReference>
<dbReference type="Gene3D" id="3.40.20.10">
    <property type="entry name" value="Severin"/>
    <property type="match status" value="1"/>
</dbReference>
<dbReference type="AlphaFoldDB" id="A0A8C4R3C3"/>
<dbReference type="GO" id="GO:0030027">
    <property type="term" value="C:lamellipodium"/>
    <property type="evidence" value="ECO:0007669"/>
    <property type="project" value="TreeGrafter"/>
</dbReference>
<name>A0A8C4R3C3_EPTBU</name>
<dbReference type="GO" id="GO:0030427">
    <property type="term" value="C:site of polarized growth"/>
    <property type="evidence" value="ECO:0007669"/>
    <property type="project" value="TreeGrafter"/>
</dbReference>
<dbReference type="CDD" id="cd11281">
    <property type="entry name" value="ADF_drebrin_like"/>
    <property type="match status" value="1"/>
</dbReference>
<evidence type="ECO:0000313" key="3">
    <source>
        <dbReference type="Ensembl" id="ENSEBUP00000024142.1"/>
    </source>
</evidence>
<dbReference type="GO" id="GO:0098974">
    <property type="term" value="P:postsynaptic actin cytoskeleton organization"/>
    <property type="evidence" value="ECO:0007669"/>
    <property type="project" value="TreeGrafter"/>
</dbReference>
<dbReference type="InterPro" id="IPR002108">
    <property type="entry name" value="ADF-H"/>
</dbReference>
<reference evidence="3" key="1">
    <citation type="submission" date="2025-08" db="UniProtKB">
        <authorList>
            <consortium name="Ensembl"/>
        </authorList>
    </citation>
    <scope>IDENTIFICATION</scope>
</reference>
<dbReference type="SUPFAM" id="SSF55753">
    <property type="entry name" value="Actin depolymerizing proteins"/>
    <property type="match status" value="1"/>
</dbReference>
<dbReference type="PROSITE" id="PS51263">
    <property type="entry name" value="ADF_H"/>
    <property type="match status" value="1"/>
</dbReference>
<evidence type="ECO:0000313" key="4">
    <source>
        <dbReference type="Proteomes" id="UP000694388"/>
    </source>
</evidence>
<dbReference type="GO" id="GO:0030833">
    <property type="term" value="P:regulation of actin filament polymerization"/>
    <property type="evidence" value="ECO:0007669"/>
    <property type="project" value="TreeGrafter"/>
</dbReference>
<sequence length="298" mass="32814">MAVNLGKNRAALTAAYEDVLSGKSSTNWALFTYEGNTNDLKVAETGSNGLEELVDELNSGKVMYAFCSVQDPNSGLTKFVFINWTGEGVKTARKGTCAQHVSAVAAFLKGAHVSVNARTEDDVDPDTLMAKVAQASGAKYGVHKEASRPGQRAPQDQVHSVYQKTDAGNEILQAHQSKYWEKIKQEDNERNANKVEKVGEQTQEAIAACQRGAQVRAQREMENEKEEKDEEHLEEEVPAVRVALPDTKPEWKTSSEQQGRHFLGPVPPMLSLFGSNCLLYLASYSTCSILEYFLLLLV</sequence>
<dbReference type="Proteomes" id="UP000694388">
    <property type="component" value="Unplaced"/>
</dbReference>
<dbReference type="GO" id="GO:0045773">
    <property type="term" value="P:positive regulation of axon extension"/>
    <property type="evidence" value="ECO:0007669"/>
    <property type="project" value="TreeGrafter"/>
</dbReference>
<organism evidence="3 4">
    <name type="scientific">Eptatretus burgeri</name>
    <name type="common">Inshore hagfish</name>
    <dbReference type="NCBI Taxonomy" id="7764"/>
    <lineage>
        <taxon>Eukaryota</taxon>
        <taxon>Metazoa</taxon>
        <taxon>Chordata</taxon>
        <taxon>Craniata</taxon>
        <taxon>Vertebrata</taxon>
        <taxon>Cyclostomata</taxon>
        <taxon>Myxini</taxon>
        <taxon>Myxiniformes</taxon>
        <taxon>Myxinidae</taxon>
        <taxon>Eptatretinae</taxon>
        <taxon>Eptatretus</taxon>
    </lineage>
</organism>
<dbReference type="GO" id="GO:0061003">
    <property type="term" value="P:positive regulation of dendritic spine morphogenesis"/>
    <property type="evidence" value="ECO:0007669"/>
    <property type="project" value="TreeGrafter"/>
</dbReference>
<keyword evidence="4" id="KW-1185">Reference proteome</keyword>
<dbReference type="GO" id="GO:0030864">
    <property type="term" value="C:cortical actin cytoskeleton"/>
    <property type="evidence" value="ECO:0007669"/>
    <property type="project" value="TreeGrafter"/>
</dbReference>
<dbReference type="GO" id="GO:0048812">
    <property type="term" value="P:neuron projection morphogenesis"/>
    <property type="evidence" value="ECO:0007669"/>
    <property type="project" value="TreeGrafter"/>
</dbReference>
<feature type="domain" description="ADF-H" evidence="2">
    <location>
        <begin position="2"/>
        <end position="133"/>
    </location>
</feature>
<dbReference type="GeneTree" id="ENSGT00940000156732"/>